<keyword evidence="2" id="KW-0808">Transferase</keyword>
<accession>A0A443RWU9</accession>
<evidence type="ECO:0000259" key="1">
    <source>
        <dbReference type="Pfam" id="PF00927"/>
    </source>
</evidence>
<proteinExistence type="predicted"/>
<dbReference type="Proteomes" id="UP000288716">
    <property type="component" value="Unassembled WGS sequence"/>
</dbReference>
<dbReference type="AlphaFoldDB" id="A0A443RWU9"/>
<feature type="non-terminal residue" evidence="2">
    <location>
        <position position="169"/>
    </location>
</feature>
<comment type="caution">
    <text evidence="2">The sequence shown here is derived from an EMBL/GenBank/DDBJ whole genome shotgun (WGS) entry which is preliminary data.</text>
</comment>
<sequence length="169" mass="19452">EREYYRVATNALNLSYILQEVTGRAIKDEILLNVTQLTKSDPMIGEPLKFNITFKNKMLTKKDIYVTVNISSVYYYGVVANTILYTPDMYFNLKPGETKFYDVEVGVSEYMGKLVEFAMVNVDVMAHGKKRDDLWTEQRSVQFQKPKVNVTVKGDAKANIPITLDIRFK</sequence>
<dbReference type="EMBL" id="NCKV01023330">
    <property type="protein sequence ID" value="RWS19720.1"/>
    <property type="molecule type" value="Genomic_DNA"/>
</dbReference>
<dbReference type="InterPro" id="IPR008958">
    <property type="entry name" value="Transglutaminase_C"/>
</dbReference>
<protein>
    <submittedName>
        <fullName evidence="2">Hemocyte protein-glutamine gamma-glutamyltransferase-like protein</fullName>
    </submittedName>
</protein>
<reference evidence="2 3" key="1">
    <citation type="journal article" date="2018" name="Gigascience">
        <title>Genomes of trombidid mites reveal novel predicted allergens and laterally-transferred genes associated with secondary metabolism.</title>
        <authorList>
            <person name="Dong X."/>
            <person name="Chaisiri K."/>
            <person name="Xia D."/>
            <person name="Armstrong S.D."/>
            <person name="Fang Y."/>
            <person name="Donnelly M.J."/>
            <person name="Kadowaki T."/>
            <person name="McGarry J.W."/>
            <person name="Darby A.C."/>
            <person name="Makepeace B.L."/>
        </authorList>
    </citation>
    <scope>NUCLEOTIDE SEQUENCE [LARGE SCALE GENOMIC DNA]</scope>
    <source>
        <strain evidence="2">UoL-UT</strain>
    </source>
</reference>
<evidence type="ECO:0000313" key="2">
    <source>
        <dbReference type="EMBL" id="RWS19720.1"/>
    </source>
</evidence>
<dbReference type="InterPro" id="IPR036238">
    <property type="entry name" value="Transglutaminase_C_sf"/>
</dbReference>
<dbReference type="VEuPathDB" id="VectorBase:LDEU012320"/>
<feature type="non-terminal residue" evidence="2">
    <location>
        <position position="1"/>
    </location>
</feature>
<dbReference type="Pfam" id="PF00927">
    <property type="entry name" value="Transglut_C"/>
    <property type="match status" value="1"/>
</dbReference>
<dbReference type="SUPFAM" id="SSF49309">
    <property type="entry name" value="Transglutaminase, two C-terminal domains"/>
    <property type="match status" value="1"/>
</dbReference>
<dbReference type="PANTHER" id="PTHR11590:SF40">
    <property type="entry name" value="HEMOCYTE PROTEIN-GLUTAMINE GAMMA-GLUTAMYLTRANSFERASE-LIKE PROTEIN"/>
    <property type="match status" value="1"/>
</dbReference>
<dbReference type="Gene3D" id="2.60.40.10">
    <property type="entry name" value="Immunoglobulins"/>
    <property type="match status" value="1"/>
</dbReference>
<dbReference type="InterPro" id="IPR013783">
    <property type="entry name" value="Ig-like_fold"/>
</dbReference>
<gene>
    <name evidence="2" type="ORF">B4U80_12232</name>
</gene>
<keyword evidence="3" id="KW-1185">Reference proteome</keyword>
<name>A0A443RWU9_9ACAR</name>
<feature type="domain" description="Transglutaminase C-terminal" evidence="1">
    <location>
        <begin position="40"/>
        <end position="122"/>
    </location>
</feature>
<evidence type="ECO:0000313" key="3">
    <source>
        <dbReference type="Proteomes" id="UP000288716"/>
    </source>
</evidence>
<dbReference type="PANTHER" id="PTHR11590">
    <property type="entry name" value="PROTEIN-GLUTAMINE GAMMA-GLUTAMYLTRANSFERASE"/>
    <property type="match status" value="1"/>
</dbReference>
<dbReference type="GO" id="GO:0003810">
    <property type="term" value="F:protein-glutamine gamma-glutamyltransferase activity"/>
    <property type="evidence" value="ECO:0007669"/>
    <property type="project" value="InterPro"/>
</dbReference>
<organism evidence="2 3">
    <name type="scientific">Leptotrombidium deliense</name>
    <dbReference type="NCBI Taxonomy" id="299467"/>
    <lineage>
        <taxon>Eukaryota</taxon>
        <taxon>Metazoa</taxon>
        <taxon>Ecdysozoa</taxon>
        <taxon>Arthropoda</taxon>
        <taxon>Chelicerata</taxon>
        <taxon>Arachnida</taxon>
        <taxon>Acari</taxon>
        <taxon>Acariformes</taxon>
        <taxon>Trombidiformes</taxon>
        <taxon>Prostigmata</taxon>
        <taxon>Anystina</taxon>
        <taxon>Parasitengona</taxon>
        <taxon>Trombiculoidea</taxon>
        <taxon>Trombiculidae</taxon>
        <taxon>Leptotrombidium</taxon>
    </lineage>
</organism>
<dbReference type="InterPro" id="IPR050779">
    <property type="entry name" value="Transglutaminase"/>
</dbReference>